<gene>
    <name evidence="3" type="ORF">PX52LOC_00385</name>
</gene>
<dbReference type="KEGG" id="lrs:PX52LOC_00385"/>
<protein>
    <submittedName>
        <fullName evidence="3">Uncharacterized protein</fullName>
    </submittedName>
</protein>
<keyword evidence="4" id="KW-1185">Reference proteome</keyword>
<dbReference type="Proteomes" id="UP000324974">
    <property type="component" value="Chromosome"/>
</dbReference>
<organism evidence="3 4">
    <name type="scientific">Limnoglobus roseus</name>
    <dbReference type="NCBI Taxonomy" id="2598579"/>
    <lineage>
        <taxon>Bacteria</taxon>
        <taxon>Pseudomonadati</taxon>
        <taxon>Planctomycetota</taxon>
        <taxon>Planctomycetia</taxon>
        <taxon>Gemmatales</taxon>
        <taxon>Gemmataceae</taxon>
        <taxon>Limnoglobus</taxon>
    </lineage>
</organism>
<accession>A0A5C1A5D3</accession>
<reference evidence="4" key="1">
    <citation type="submission" date="2019-08" db="EMBL/GenBank/DDBJ databases">
        <title>Limnoglobus roseus gen. nov., sp. nov., a novel freshwater planctomycete with a giant genome from the family Gemmataceae.</title>
        <authorList>
            <person name="Kulichevskaya I.S."/>
            <person name="Naumoff D.G."/>
            <person name="Miroshnikov K."/>
            <person name="Ivanova A."/>
            <person name="Philippov D.A."/>
            <person name="Hakobyan A."/>
            <person name="Rijpstra I.C."/>
            <person name="Sinninghe Damste J.S."/>
            <person name="Liesack W."/>
            <person name="Dedysh S.N."/>
        </authorList>
    </citation>
    <scope>NUCLEOTIDE SEQUENCE [LARGE SCALE GENOMIC DNA]</scope>
    <source>
        <strain evidence="4">PX52</strain>
    </source>
</reference>
<sequence>MFWPLLELVRPWRAALLLVLLACASPGRAAAECGNYVIILNGPAAAAPTATPDHPAPPLPCSGPNCSRKPEQHAPLPVPVAPTGPQGKDVTPAAGTVEPAHRPVVRAEYSLSARPIRRATAIFHPPQCG</sequence>
<evidence type="ECO:0000256" key="1">
    <source>
        <dbReference type="SAM" id="MobiDB-lite"/>
    </source>
</evidence>
<keyword evidence="2" id="KW-0732">Signal</keyword>
<evidence type="ECO:0000313" key="3">
    <source>
        <dbReference type="EMBL" id="QEL13527.1"/>
    </source>
</evidence>
<feature type="signal peptide" evidence="2">
    <location>
        <begin position="1"/>
        <end position="29"/>
    </location>
</feature>
<dbReference type="EMBL" id="CP042425">
    <property type="protein sequence ID" value="QEL13527.1"/>
    <property type="molecule type" value="Genomic_DNA"/>
</dbReference>
<dbReference type="RefSeq" id="WP_149108491.1">
    <property type="nucleotide sequence ID" value="NZ_CP042425.1"/>
</dbReference>
<dbReference type="AlphaFoldDB" id="A0A5C1A5D3"/>
<feature type="chain" id="PRO_5022870129" evidence="2">
    <location>
        <begin position="30"/>
        <end position="129"/>
    </location>
</feature>
<name>A0A5C1A5D3_9BACT</name>
<feature type="region of interest" description="Disordered" evidence="1">
    <location>
        <begin position="47"/>
        <end position="99"/>
    </location>
</feature>
<evidence type="ECO:0000313" key="4">
    <source>
        <dbReference type="Proteomes" id="UP000324974"/>
    </source>
</evidence>
<evidence type="ECO:0000256" key="2">
    <source>
        <dbReference type="SAM" id="SignalP"/>
    </source>
</evidence>
<proteinExistence type="predicted"/>